<dbReference type="Proteomes" id="UP000324748">
    <property type="component" value="Unassembled WGS sequence"/>
</dbReference>
<proteinExistence type="predicted"/>
<evidence type="ECO:0000256" key="2">
    <source>
        <dbReference type="SAM" id="SignalP"/>
    </source>
</evidence>
<feature type="chain" id="PRO_5022853470" evidence="2">
    <location>
        <begin position="18"/>
        <end position="81"/>
    </location>
</feature>
<dbReference type="AlphaFoldDB" id="A0A5B0Q672"/>
<comment type="caution">
    <text evidence="3">The sequence shown here is derived from an EMBL/GenBank/DDBJ whole genome shotgun (WGS) entry which is preliminary data.</text>
</comment>
<reference evidence="3 4" key="1">
    <citation type="submission" date="2019-05" db="EMBL/GenBank/DDBJ databases">
        <title>Emergence of the Ug99 lineage of the wheat stem rust pathogen through somatic hybridization.</title>
        <authorList>
            <person name="Li F."/>
            <person name="Upadhyaya N.M."/>
            <person name="Sperschneider J."/>
            <person name="Matny O."/>
            <person name="Nguyen-Phuc H."/>
            <person name="Mago R."/>
            <person name="Raley C."/>
            <person name="Miller M.E."/>
            <person name="Silverstein K.A.T."/>
            <person name="Henningsen E."/>
            <person name="Hirsch C.D."/>
            <person name="Visser B."/>
            <person name="Pretorius Z.A."/>
            <person name="Steffenson B.J."/>
            <person name="Schwessinger B."/>
            <person name="Dodds P.N."/>
            <person name="Figueroa M."/>
        </authorList>
    </citation>
    <scope>NUCLEOTIDE SEQUENCE [LARGE SCALE GENOMIC DNA]</scope>
    <source>
        <strain evidence="3">21-0</strain>
    </source>
</reference>
<feature type="region of interest" description="Disordered" evidence="1">
    <location>
        <begin position="62"/>
        <end position="81"/>
    </location>
</feature>
<accession>A0A5B0Q672</accession>
<evidence type="ECO:0000256" key="1">
    <source>
        <dbReference type="SAM" id="MobiDB-lite"/>
    </source>
</evidence>
<evidence type="ECO:0000313" key="3">
    <source>
        <dbReference type="EMBL" id="KAA1108655.1"/>
    </source>
</evidence>
<feature type="signal peptide" evidence="2">
    <location>
        <begin position="1"/>
        <end position="17"/>
    </location>
</feature>
<protein>
    <submittedName>
        <fullName evidence="3">Uncharacterized protein</fullName>
    </submittedName>
</protein>
<name>A0A5B0Q672_PUCGR</name>
<sequence length="81" mass="8491">MHCSLYLVFILATVALAKPQNEGVQKREVAGNSVDGSNPPSAIFAKKSSGLESWNKILDAPGALGQSKWDDGGSPASNPHK</sequence>
<keyword evidence="4" id="KW-1185">Reference proteome</keyword>
<evidence type="ECO:0000313" key="4">
    <source>
        <dbReference type="Proteomes" id="UP000324748"/>
    </source>
</evidence>
<dbReference type="EMBL" id="VSWC01000028">
    <property type="protein sequence ID" value="KAA1108655.1"/>
    <property type="molecule type" value="Genomic_DNA"/>
</dbReference>
<organism evidence="3 4">
    <name type="scientific">Puccinia graminis f. sp. tritici</name>
    <dbReference type="NCBI Taxonomy" id="56615"/>
    <lineage>
        <taxon>Eukaryota</taxon>
        <taxon>Fungi</taxon>
        <taxon>Dikarya</taxon>
        <taxon>Basidiomycota</taxon>
        <taxon>Pucciniomycotina</taxon>
        <taxon>Pucciniomycetes</taxon>
        <taxon>Pucciniales</taxon>
        <taxon>Pucciniaceae</taxon>
        <taxon>Puccinia</taxon>
    </lineage>
</organism>
<keyword evidence="2" id="KW-0732">Signal</keyword>
<gene>
    <name evidence="3" type="ORF">PGT21_020225</name>
</gene>
<feature type="region of interest" description="Disordered" evidence="1">
    <location>
        <begin position="21"/>
        <end position="41"/>
    </location>
</feature>